<reference evidence="1 2" key="1">
    <citation type="submission" date="2023-08" db="EMBL/GenBank/DDBJ databases">
        <title>New molecular markers tilS and rpoB for phylogenetic and monitoring studies of the genus Thiothrix biodiversity.</title>
        <authorList>
            <person name="Ravin N.V."/>
            <person name="Smolyakov D."/>
            <person name="Markov N.D."/>
            <person name="Beletsky A.V."/>
            <person name="Mardanov A.V."/>
            <person name="Rudenko T.S."/>
            <person name="Grabovich M.Y."/>
        </authorList>
    </citation>
    <scope>NUCLEOTIDE SEQUENCE [LARGE SCALE GENOMIC DNA]</scope>
    <source>
        <strain evidence="1 2">MK1</strain>
    </source>
</reference>
<keyword evidence="2" id="KW-1185">Reference proteome</keyword>
<dbReference type="EMBL" id="CP133218">
    <property type="protein sequence ID" value="WML89267.1"/>
    <property type="molecule type" value="Genomic_DNA"/>
</dbReference>
<protein>
    <recommendedName>
        <fullName evidence="3">ACT domain-containing protein</fullName>
    </recommendedName>
</protein>
<evidence type="ECO:0008006" key="3">
    <source>
        <dbReference type="Google" id="ProtNLM"/>
    </source>
</evidence>
<evidence type="ECO:0000313" key="1">
    <source>
        <dbReference type="EMBL" id="WML89267.1"/>
    </source>
</evidence>
<dbReference type="RefSeq" id="WP_308893456.1">
    <property type="nucleotide sequence ID" value="NZ_CP133218.1"/>
</dbReference>
<dbReference type="Proteomes" id="UP001236657">
    <property type="component" value="Chromosome"/>
</dbReference>
<accession>A0ABY9ML20</accession>
<evidence type="ECO:0000313" key="2">
    <source>
        <dbReference type="Proteomes" id="UP001236657"/>
    </source>
</evidence>
<gene>
    <name evidence="1" type="ORF">RCF98_09805</name>
</gene>
<proteinExistence type="predicted"/>
<name>A0ABY9ML20_9GAMM</name>
<sequence>MQALTLKPTDPVSVKFAELIHSLSNIADDLKMACAEASLEGNFSRVIELSKSSMELQAFAKDTTSLMERWQIGISPQTVKPKKPITHSKHRDHVSSRKQLRVTLEGKVFQKPKATDAFVDVLEFIGLERVAKLNKRLSGISLVSKTATTDYQSQRRVGMWYITTHSSVNDMKKLLDEIGKDLNLLMSTTVLEPSVK</sequence>
<organism evidence="1 2">
    <name type="scientific">Thiothrix lacustris</name>
    <dbReference type="NCBI Taxonomy" id="525917"/>
    <lineage>
        <taxon>Bacteria</taxon>
        <taxon>Pseudomonadati</taxon>
        <taxon>Pseudomonadota</taxon>
        <taxon>Gammaproteobacteria</taxon>
        <taxon>Thiotrichales</taxon>
        <taxon>Thiotrichaceae</taxon>
        <taxon>Thiothrix</taxon>
    </lineage>
</organism>